<sequence>VFCISSLGEQSACKIDVTDVAWETEEGGFRRPSKKLTLHPENQCRILPEPRVYFDEELDAITA</sequence>
<evidence type="ECO:0000313" key="2">
    <source>
        <dbReference type="Proteomes" id="UP000268093"/>
    </source>
</evidence>
<dbReference type="EMBL" id="RBNI01008763">
    <property type="protein sequence ID" value="RUP44536.1"/>
    <property type="molecule type" value="Genomic_DNA"/>
</dbReference>
<accession>A0A433D136</accession>
<name>A0A433D136_9FUNG</name>
<evidence type="ECO:0000313" key="1">
    <source>
        <dbReference type="EMBL" id="RUP44536.1"/>
    </source>
</evidence>
<comment type="caution">
    <text evidence="1">The sequence shown here is derived from an EMBL/GenBank/DDBJ whole genome shotgun (WGS) entry which is preliminary data.</text>
</comment>
<reference evidence="1 2" key="1">
    <citation type="journal article" date="2018" name="New Phytol.">
        <title>Phylogenomics of Endogonaceae and evolution of mycorrhizas within Mucoromycota.</title>
        <authorList>
            <person name="Chang Y."/>
            <person name="Desiro A."/>
            <person name="Na H."/>
            <person name="Sandor L."/>
            <person name="Lipzen A."/>
            <person name="Clum A."/>
            <person name="Barry K."/>
            <person name="Grigoriev I.V."/>
            <person name="Martin F.M."/>
            <person name="Stajich J.E."/>
            <person name="Smith M.E."/>
            <person name="Bonito G."/>
            <person name="Spatafora J.W."/>
        </authorList>
    </citation>
    <scope>NUCLEOTIDE SEQUENCE [LARGE SCALE GENOMIC DNA]</scope>
    <source>
        <strain evidence="1 2">GMNB39</strain>
    </source>
</reference>
<feature type="non-terminal residue" evidence="1">
    <location>
        <position position="1"/>
    </location>
</feature>
<proteinExistence type="predicted"/>
<protein>
    <submittedName>
        <fullName evidence="1">Uncharacterized protein</fullName>
    </submittedName>
</protein>
<dbReference type="AlphaFoldDB" id="A0A433D136"/>
<keyword evidence="2" id="KW-1185">Reference proteome</keyword>
<dbReference type="Proteomes" id="UP000268093">
    <property type="component" value="Unassembled WGS sequence"/>
</dbReference>
<gene>
    <name evidence="1" type="ORF">BC936DRAFT_149317</name>
</gene>
<organism evidence="1 2">
    <name type="scientific">Jimgerdemannia flammicorona</name>
    <dbReference type="NCBI Taxonomy" id="994334"/>
    <lineage>
        <taxon>Eukaryota</taxon>
        <taxon>Fungi</taxon>
        <taxon>Fungi incertae sedis</taxon>
        <taxon>Mucoromycota</taxon>
        <taxon>Mucoromycotina</taxon>
        <taxon>Endogonomycetes</taxon>
        <taxon>Endogonales</taxon>
        <taxon>Endogonaceae</taxon>
        <taxon>Jimgerdemannia</taxon>
    </lineage>
</organism>